<dbReference type="EMBL" id="VORT01000020">
    <property type="protein sequence ID" value="TXD71376.1"/>
    <property type="molecule type" value="Genomic_DNA"/>
</dbReference>
<dbReference type="Proteomes" id="UP000321497">
    <property type="component" value="Unassembled WGS sequence"/>
</dbReference>
<proteinExistence type="predicted"/>
<evidence type="ECO:0000313" key="2">
    <source>
        <dbReference type="EMBL" id="TXD71376.1"/>
    </source>
</evidence>
<reference evidence="2 3" key="1">
    <citation type="submission" date="2019-08" db="EMBL/GenBank/DDBJ databases">
        <title>Genome of Aequorivita antarctica SW49 (type strain).</title>
        <authorList>
            <person name="Bowman J.P."/>
        </authorList>
    </citation>
    <scope>NUCLEOTIDE SEQUENCE [LARGE SCALE GENOMIC DNA]</scope>
    <source>
        <strain evidence="2 3">SW49</strain>
    </source>
</reference>
<comment type="caution">
    <text evidence="2">The sequence shown here is derived from an EMBL/GenBank/DDBJ whole genome shotgun (WGS) entry which is preliminary data.</text>
</comment>
<name>A0A5C6YW07_9FLAO</name>
<evidence type="ECO:0000256" key="1">
    <source>
        <dbReference type="SAM" id="Phobius"/>
    </source>
</evidence>
<dbReference type="AlphaFoldDB" id="A0A5C6YW07"/>
<keyword evidence="3" id="KW-1185">Reference proteome</keyword>
<feature type="transmembrane region" description="Helical" evidence="1">
    <location>
        <begin position="114"/>
        <end position="136"/>
    </location>
</feature>
<evidence type="ECO:0000313" key="3">
    <source>
        <dbReference type="Proteomes" id="UP000321497"/>
    </source>
</evidence>
<organism evidence="2 3">
    <name type="scientific">Aequorivita antarctica</name>
    <dbReference type="NCBI Taxonomy" id="153266"/>
    <lineage>
        <taxon>Bacteria</taxon>
        <taxon>Pseudomonadati</taxon>
        <taxon>Bacteroidota</taxon>
        <taxon>Flavobacteriia</taxon>
        <taxon>Flavobacteriales</taxon>
        <taxon>Flavobacteriaceae</taxon>
        <taxon>Aequorivita</taxon>
    </lineage>
</organism>
<sequence length="150" mass="17290">MKNNHLTDENLQAFLLNEIQDVAINNHITECSICSTKLENYRHLMGQINEITPEKFSFDVTTVVMHKIEKYAVQENIKRDLIFWSTMAALMGSIVLLSLPFLQPMVSVFYAKSFFTNLFIIGTGLFVVIFFVADIYKLNNAKEKILFDNN</sequence>
<gene>
    <name evidence="2" type="ORF">ESU54_17175</name>
</gene>
<keyword evidence="1" id="KW-0472">Membrane</keyword>
<protein>
    <submittedName>
        <fullName evidence="2">Uncharacterized protein</fullName>
    </submittedName>
</protein>
<feature type="transmembrane region" description="Helical" evidence="1">
    <location>
        <begin position="81"/>
        <end position="102"/>
    </location>
</feature>
<dbReference type="RefSeq" id="WP_146848178.1">
    <property type="nucleotide sequence ID" value="NZ_VORT01000020.1"/>
</dbReference>
<keyword evidence="1" id="KW-1133">Transmembrane helix</keyword>
<keyword evidence="1" id="KW-0812">Transmembrane</keyword>
<accession>A0A5C6YW07</accession>